<comment type="catalytic activity">
    <reaction evidence="1">
        <text>ATP + protein L-histidine = ADP + protein N-phospho-L-histidine.</text>
        <dbReference type="EC" id="2.7.13.3"/>
    </reaction>
</comment>
<dbReference type="SMART" id="SM00091">
    <property type="entry name" value="PAS"/>
    <property type="match status" value="1"/>
</dbReference>
<name>A0ABU0S6X5_9HYPH</name>
<keyword evidence="10" id="KW-0067">ATP-binding</keyword>
<dbReference type="InterPro" id="IPR036890">
    <property type="entry name" value="HATPase_C_sf"/>
</dbReference>
<evidence type="ECO:0000256" key="6">
    <source>
        <dbReference type="ARBA" id="ARBA00022679"/>
    </source>
</evidence>
<dbReference type="Gene3D" id="6.10.340.10">
    <property type="match status" value="1"/>
</dbReference>
<dbReference type="InterPro" id="IPR005467">
    <property type="entry name" value="His_kinase_dom"/>
</dbReference>
<dbReference type="SUPFAM" id="SSF47384">
    <property type="entry name" value="Homodimeric domain of signal transducing histidine kinase"/>
    <property type="match status" value="1"/>
</dbReference>
<evidence type="ECO:0000256" key="4">
    <source>
        <dbReference type="ARBA" id="ARBA00022475"/>
    </source>
</evidence>
<dbReference type="InterPro" id="IPR013767">
    <property type="entry name" value="PAS_fold"/>
</dbReference>
<keyword evidence="4" id="KW-1003">Cell membrane</keyword>
<comment type="subcellular location">
    <subcellularLocation>
        <location evidence="2">Cell membrane</location>
        <topology evidence="2">Multi-pass membrane protein</topology>
    </subcellularLocation>
</comment>
<feature type="domain" description="Histidine kinase" evidence="15">
    <location>
        <begin position="501"/>
        <end position="724"/>
    </location>
</feature>
<dbReference type="SUPFAM" id="SSF158472">
    <property type="entry name" value="HAMP domain-like"/>
    <property type="match status" value="1"/>
</dbReference>
<dbReference type="EC" id="2.7.13.3" evidence="3"/>
<keyword evidence="7 14" id="KW-0812">Transmembrane</keyword>
<evidence type="ECO:0000256" key="11">
    <source>
        <dbReference type="ARBA" id="ARBA00022989"/>
    </source>
</evidence>
<feature type="transmembrane region" description="Helical" evidence="14">
    <location>
        <begin position="285"/>
        <end position="310"/>
    </location>
</feature>
<evidence type="ECO:0000256" key="7">
    <source>
        <dbReference type="ARBA" id="ARBA00022692"/>
    </source>
</evidence>
<dbReference type="InterPro" id="IPR045671">
    <property type="entry name" value="NtrY-like_N"/>
</dbReference>
<dbReference type="EMBL" id="JAUSZT010000003">
    <property type="protein sequence ID" value="MDQ0996489.1"/>
    <property type="molecule type" value="Genomic_DNA"/>
</dbReference>
<sequence length="729" mass="79449">MPGDKSILKPQVLPKGALGMTLLVLATTIISFVVMMGITGISPTKTVTQVIVGANAISILVLIYLSYATLRKLIFFKSKEKNRDLHTSITIIFALIASIPSIIVACFSLIVLDNRLNSWINPENNQIIDMSIKAAQSYTEDNAQSLLSTTLSMVIELDQRRLLYNLDRGAFSDWLTYDADRNNLLGASLVKSTGEVVVSARLFNDLVLPAVPLKAISGAAGDRPVLIPPGSTNLVGAVIKTQALPDLYLYTIRSVDSSALNNMRIMNDNNTEYQLLASNRSNTQIAYALLYTELTLLLLLTAVWTGIAVANRVVQPIRALISAAEEVATGNFDISVPVKGSDGDIGALSQTFNNMVGQLKTQHDDLTSAKDEIDERRRFTEAVLSGVTAGVISVNANGEIAGLNRPAENMLDINVSETLGQQLTSVFPEISEIFALAGINDRSSSRRQISITRNGIARSLNVQITREDADAKNASYVVTVDDITDLVAAHRSSAWADVARRIAHEIKNPLTPIQLSAERIRRRYGRVIVEDRAIFDQCTDTIIRQVGDIGRMVDEFSDFARMPKPEFVTTNVVDVLKDASFLVEISNNRITFEHEFDDEPLLGNFDNRLLGQAFGNIIKNASESIDAVLEQGIIDQGHILVRAKGSGASILVEVLDNGKGLPAENRHQLLEPYVTTREKGTGLGLAIVNKIIEDHGGHLELLDAPANFHGGRGALMRMVFPRLVETSAA</sequence>
<dbReference type="SMART" id="SM00388">
    <property type="entry name" value="HisKA"/>
    <property type="match status" value="1"/>
</dbReference>
<evidence type="ECO:0000259" key="15">
    <source>
        <dbReference type="PROSITE" id="PS50109"/>
    </source>
</evidence>
<dbReference type="Gene3D" id="3.30.450.20">
    <property type="entry name" value="PAS domain"/>
    <property type="match status" value="1"/>
</dbReference>
<feature type="transmembrane region" description="Helical" evidence="14">
    <location>
        <begin position="50"/>
        <end position="70"/>
    </location>
</feature>
<dbReference type="InterPro" id="IPR004358">
    <property type="entry name" value="Sig_transdc_His_kin-like_C"/>
</dbReference>
<keyword evidence="6 17" id="KW-0808">Transferase</keyword>
<dbReference type="CDD" id="cd06225">
    <property type="entry name" value="HAMP"/>
    <property type="match status" value="1"/>
</dbReference>
<keyword evidence="9 17" id="KW-0418">Kinase</keyword>
<evidence type="ECO:0000256" key="8">
    <source>
        <dbReference type="ARBA" id="ARBA00022741"/>
    </source>
</evidence>
<dbReference type="PRINTS" id="PR00344">
    <property type="entry name" value="BCTRLSENSOR"/>
</dbReference>
<dbReference type="SUPFAM" id="SSF55874">
    <property type="entry name" value="ATPase domain of HSP90 chaperone/DNA topoisomerase II/histidine kinase"/>
    <property type="match status" value="1"/>
</dbReference>
<evidence type="ECO:0000256" key="9">
    <source>
        <dbReference type="ARBA" id="ARBA00022777"/>
    </source>
</evidence>
<dbReference type="InterPro" id="IPR003661">
    <property type="entry name" value="HisK_dim/P_dom"/>
</dbReference>
<dbReference type="Pfam" id="PF00989">
    <property type="entry name" value="PAS"/>
    <property type="match status" value="1"/>
</dbReference>
<evidence type="ECO:0000256" key="5">
    <source>
        <dbReference type="ARBA" id="ARBA00022553"/>
    </source>
</evidence>
<dbReference type="SMART" id="SM00304">
    <property type="entry name" value="HAMP"/>
    <property type="match status" value="1"/>
</dbReference>
<proteinExistence type="predicted"/>
<dbReference type="InterPro" id="IPR003660">
    <property type="entry name" value="HAMP_dom"/>
</dbReference>
<evidence type="ECO:0000256" key="13">
    <source>
        <dbReference type="ARBA" id="ARBA00023136"/>
    </source>
</evidence>
<comment type="caution">
    <text evidence="17">The sequence shown here is derived from an EMBL/GenBank/DDBJ whole genome shotgun (WGS) entry which is preliminary data.</text>
</comment>
<keyword evidence="13 14" id="KW-0472">Membrane</keyword>
<evidence type="ECO:0000313" key="18">
    <source>
        <dbReference type="Proteomes" id="UP001237780"/>
    </source>
</evidence>
<evidence type="ECO:0000259" key="16">
    <source>
        <dbReference type="PROSITE" id="PS50885"/>
    </source>
</evidence>
<reference evidence="17 18" key="1">
    <citation type="submission" date="2023-07" db="EMBL/GenBank/DDBJ databases">
        <title>Comparative genomics of wheat-associated soil bacteria to identify genetic determinants of phenazine resistance.</title>
        <authorList>
            <person name="Mouncey N."/>
        </authorList>
    </citation>
    <scope>NUCLEOTIDE SEQUENCE [LARGE SCALE GENOMIC DNA]</scope>
    <source>
        <strain evidence="17 18">W4I11</strain>
    </source>
</reference>
<keyword evidence="5" id="KW-0597">Phosphoprotein</keyword>
<evidence type="ECO:0000256" key="12">
    <source>
        <dbReference type="ARBA" id="ARBA00023012"/>
    </source>
</evidence>
<evidence type="ECO:0000256" key="2">
    <source>
        <dbReference type="ARBA" id="ARBA00004651"/>
    </source>
</evidence>
<dbReference type="PROSITE" id="PS50885">
    <property type="entry name" value="HAMP"/>
    <property type="match status" value="1"/>
</dbReference>
<dbReference type="PANTHER" id="PTHR43065">
    <property type="entry name" value="SENSOR HISTIDINE KINASE"/>
    <property type="match status" value="1"/>
</dbReference>
<dbReference type="InterPro" id="IPR017232">
    <property type="entry name" value="NtrY"/>
</dbReference>
<accession>A0ABU0S6X5</accession>
<feature type="transmembrane region" description="Helical" evidence="14">
    <location>
        <begin position="12"/>
        <end position="38"/>
    </location>
</feature>
<dbReference type="Gene3D" id="1.10.287.130">
    <property type="match status" value="1"/>
</dbReference>
<evidence type="ECO:0000256" key="10">
    <source>
        <dbReference type="ARBA" id="ARBA00022840"/>
    </source>
</evidence>
<feature type="transmembrane region" description="Helical" evidence="14">
    <location>
        <begin position="91"/>
        <end position="112"/>
    </location>
</feature>
<dbReference type="PIRSF" id="PIRSF037532">
    <property type="entry name" value="STHK_NtrY"/>
    <property type="match status" value="1"/>
</dbReference>
<evidence type="ECO:0000256" key="3">
    <source>
        <dbReference type="ARBA" id="ARBA00012438"/>
    </source>
</evidence>
<dbReference type="GO" id="GO:0004673">
    <property type="term" value="F:protein histidine kinase activity"/>
    <property type="evidence" value="ECO:0007669"/>
    <property type="project" value="UniProtKB-EC"/>
</dbReference>
<dbReference type="SMART" id="SM00387">
    <property type="entry name" value="HATPase_c"/>
    <property type="match status" value="1"/>
</dbReference>
<dbReference type="SUPFAM" id="SSF55785">
    <property type="entry name" value="PYP-like sensor domain (PAS domain)"/>
    <property type="match status" value="1"/>
</dbReference>
<dbReference type="Pfam" id="PF02518">
    <property type="entry name" value="HATPase_c"/>
    <property type="match status" value="1"/>
</dbReference>
<gene>
    <name evidence="17" type="ORF">QFZ34_001671</name>
</gene>
<dbReference type="CDD" id="cd00082">
    <property type="entry name" value="HisKA"/>
    <property type="match status" value="1"/>
</dbReference>
<feature type="domain" description="HAMP" evidence="16">
    <location>
        <begin position="311"/>
        <end position="364"/>
    </location>
</feature>
<dbReference type="PANTHER" id="PTHR43065:SF10">
    <property type="entry name" value="PEROXIDE STRESS-ACTIVATED HISTIDINE KINASE MAK3"/>
    <property type="match status" value="1"/>
</dbReference>
<keyword evidence="18" id="KW-1185">Reference proteome</keyword>
<dbReference type="Pfam" id="PF19312">
    <property type="entry name" value="NtrY_N"/>
    <property type="match status" value="1"/>
</dbReference>
<dbReference type="Gene3D" id="3.30.565.10">
    <property type="entry name" value="Histidine kinase-like ATPase, C-terminal domain"/>
    <property type="match status" value="1"/>
</dbReference>
<protein>
    <recommendedName>
        <fullName evidence="3">histidine kinase</fullName>
        <ecNumber evidence="3">2.7.13.3</ecNumber>
    </recommendedName>
</protein>
<dbReference type="InterPro" id="IPR000014">
    <property type="entry name" value="PAS"/>
</dbReference>
<dbReference type="InterPro" id="IPR036097">
    <property type="entry name" value="HisK_dim/P_sf"/>
</dbReference>
<keyword evidence="12" id="KW-0902">Two-component regulatory system</keyword>
<evidence type="ECO:0000313" key="17">
    <source>
        <dbReference type="EMBL" id="MDQ0996489.1"/>
    </source>
</evidence>
<dbReference type="Pfam" id="PF00512">
    <property type="entry name" value="HisKA"/>
    <property type="match status" value="1"/>
</dbReference>
<dbReference type="PROSITE" id="PS50109">
    <property type="entry name" value="HIS_KIN"/>
    <property type="match status" value="1"/>
</dbReference>
<evidence type="ECO:0000256" key="14">
    <source>
        <dbReference type="SAM" id="Phobius"/>
    </source>
</evidence>
<dbReference type="InterPro" id="IPR035965">
    <property type="entry name" value="PAS-like_dom_sf"/>
</dbReference>
<dbReference type="Proteomes" id="UP001237780">
    <property type="component" value="Unassembled WGS sequence"/>
</dbReference>
<dbReference type="Pfam" id="PF00672">
    <property type="entry name" value="HAMP"/>
    <property type="match status" value="1"/>
</dbReference>
<keyword evidence="8" id="KW-0547">Nucleotide-binding</keyword>
<evidence type="ECO:0000256" key="1">
    <source>
        <dbReference type="ARBA" id="ARBA00000085"/>
    </source>
</evidence>
<keyword evidence="11 14" id="KW-1133">Transmembrane helix</keyword>
<dbReference type="InterPro" id="IPR003594">
    <property type="entry name" value="HATPase_dom"/>
</dbReference>
<organism evidence="17 18">
    <name type="scientific">Phyllobacterium ifriqiyense</name>
    <dbReference type="NCBI Taxonomy" id="314238"/>
    <lineage>
        <taxon>Bacteria</taxon>
        <taxon>Pseudomonadati</taxon>
        <taxon>Pseudomonadota</taxon>
        <taxon>Alphaproteobacteria</taxon>
        <taxon>Hyphomicrobiales</taxon>
        <taxon>Phyllobacteriaceae</taxon>
        <taxon>Phyllobacterium</taxon>
    </lineage>
</organism>